<dbReference type="GO" id="GO:0016020">
    <property type="term" value="C:membrane"/>
    <property type="evidence" value="ECO:0007669"/>
    <property type="project" value="TreeGrafter"/>
</dbReference>
<dbReference type="PROSITE" id="PS00107">
    <property type="entry name" value="PROTEIN_KINASE_ATP"/>
    <property type="match status" value="1"/>
</dbReference>
<feature type="domain" description="Protein kinase" evidence="8">
    <location>
        <begin position="9"/>
        <end position="266"/>
    </location>
</feature>
<sequence>MSKKKVGVYILDERIGRGSFAAVWKGHIEQTKEIVAVKVISRHTVHEATQLNQEVAVLKQLQHPNIVRFIDLKKSQFHYYLVLEFCPGGDVSSLLHRHGGRIAEAFARRLLQQMAAGLLEIHRRSYIHRDLKPQNLLLSSASHAATLKIADFGFARSLQPWDLAATICGSPLYMAPEILQHQYYDAKADLWSVGAIFFEMLHGRPPFSGQNPLQLLKNIERTAAAGPAFSDAVPLSPSCQDLLRKLLRANPAERMSPEDFFSHPYVVGETLREGGEKSSLLSSLPDLPHLPAAADEAPAGARVEAAKQREGENTRERSETQRRRVREGRRRETRLGEAHTPARRDGTRGKRGQDASGGDELSRHPDRDGGDAEGERGICQGGERGSKADEMVKRENAEDRPDARESKENGGETPARGFFREEEKHSEEVKEEGTKETANEGGENCMQQLSRGSLSSNVCQRAERDIPPWREHKRRAPLLQILRVENLSHENLLHLLSPHTSPIRPSFVSSSSASSASSASSSSFSSSSASVSPFFQSPGTVSREELLGAPVLSPFFGEDRKQKNERRKSVPHLEAKTTGRTETTHTREEDPRSATPGTEKRNCGLSVSQLSQKEDEVRERRSSGVETAPSARADDRPGVYVQPKMDSVEPPGSALASPVLPDRGTSFHCAKTYMRMRSETLDSSVGCPSASEPFAHEHLPSPALVGPLPFSSCLLSHSSSSSASPCAAVSSPLSSLSHRTSPAPAYTSSTFSGSDSSSSLAACLQLQAASPVSPPPSVFRSSLSATSSAAPVLLPRQENLAGKSEGAKKGDEEGPRQDGAELKEVGAEDIGGETETKREEEDDTCEDYVIVATEAEEPPHLSRFYMFPKTTPANARSTGPSSGGRLISFSSQKFERRSTVSPFNHEGAGQARDTGFSTSFASLAENLRRSWVACCRRGASEASLSSGSLSASLSNAKAVSCQTRARLKEGKPTPPRPRCDASSSSSSTSAFSSSPTSSSSYASVSSSTSFSSPSFPSSACAGSSPSSGVAPSVASSSSLLVPPLPSSASSSCPSSSSSSPLVPSYSSSSPSFCSSSSSSCSSSPLSFPRPADAPPEPEALPSFAASSDQGKVRSTPGAFAGTDEEAFLSLHVENLCLVAQDLFCLAQSLARAAAAKRCRERRLFLETHRRGSDEPESERSRRRRGVQSETAEEAPEEERQGDGHGDTDEDGEEESRKDAQEGEKANETETERLTMGGAEKQSGMQTKGARNSKMAEDGKAFRREEGQKKREDMPQRVNKCTAAEDQERREGGELQNETFSVDAQVKGGESSASLACGGLGLLVPALALLQKALAVTPDRRREAALQQRFRDALCLARWCSYTARASACAAEDSDPCESRLRGECSKVDWAGNQLGPSESEDEREGCFSAQTTNGLSFTKTRFSLFPPSFPRSPSGTRICRAQALPRTAVQTDRCRLSPSLSSAFRPRPGGNEIPASSEGSVAEFAALSRDEGAGKLRAGESQPAVFPSPFSFSFFPSSPAARACRASLKSKALACPQPGSLSTSAFSLLSSSGSLTSLTETSDSVQAKKKRRASFSALAASASSLAPFESAFSSSFTSPSPSLASHTPSSSPSVVAVPRGTSLLSSSSSASSASSPLVSSLPGASPPMEAAARRSSAGQASACSACFSVEKRASLLVGLSPGGAPAEETPRDSDGRSCLNRPPSGAPREQALRFPKERDEGTSSQTRASSEKEGVRRKHPSRGDEHLVLSEQRRGEKGDEGSRRGETEELQEGRREPRRRDAKAEQGEEGRRGEAREEKTVWREEREGECQCMFCWEARPVSDTVVDFLFPCFSPAADVRGSLTAEKKTFLAEPEKPTSSSSSFAPAAFSRTASSPSPLWPLSFPVKPLGPRMPALHCLSLLVARVKHLLSVNTEQLTEELFFLDERAVHTHQPPSRVPLSAPAVHFFPVASPSLSPPHCLGPAVSSLSPSSALPSAFSSSPLPSAVPSFSSCGPSSSLDSPRLSSVKRSGLCAGVTFRENLAGLLLDVVRLLAREESPEAQASVLVQVHLLSRALTLQQRLHARVRSQLQEGSPGLKKQLPGPNDLEAFPSFWMGV</sequence>
<dbReference type="SUPFAM" id="SSF56112">
    <property type="entry name" value="Protein kinase-like (PK-like)"/>
    <property type="match status" value="1"/>
</dbReference>
<protein>
    <submittedName>
        <fullName evidence="9">ULK kinase</fullName>
        <ecNumber evidence="9">2.7.11.18</ecNumber>
    </submittedName>
</protein>
<dbReference type="EMBL" id="AEYJ02001451">
    <property type="protein sequence ID" value="KFH01987.1"/>
    <property type="molecule type" value="Genomic_DNA"/>
</dbReference>
<feature type="compositionally biased region" description="Basic and acidic residues" evidence="7">
    <location>
        <begin position="304"/>
        <end position="322"/>
    </location>
</feature>
<evidence type="ECO:0000256" key="3">
    <source>
        <dbReference type="ARBA" id="ARBA00022741"/>
    </source>
</evidence>
<evidence type="ECO:0000256" key="2">
    <source>
        <dbReference type="ARBA" id="ARBA00022679"/>
    </source>
</evidence>
<feature type="compositionally biased region" description="Basic and acidic residues" evidence="7">
    <location>
        <begin position="557"/>
        <end position="602"/>
    </location>
</feature>
<evidence type="ECO:0000313" key="10">
    <source>
        <dbReference type="Proteomes" id="UP000028840"/>
    </source>
</evidence>
<evidence type="ECO:0000256" key="7">
    <source>
        <dbReference type="SAM" id="MobiDB-lite"/>
    </source>
</evidence>
<feature type="region of interest" description="Disordered" evidence="7">
    <location>
        <begin position="498"/>
        <end position="537"/>
    </location>
</feature>
<dbReference type="GO" id="GO:0000045">
    <property type="term" value="P:autophagosome assembly"/>
    <property type="evidence" value="ECO:0007669"/>
    <property type="project" value="TreeGrafter"/>
</dbReference>
<dbReference type="OrthoDB" id="40902at2759"/>
<dbReference type="PANTHER" id="PTHR24348:SF22">
    <property type="entry name" value="NON-SPECIFIC SERINE_THREONINE PROTEIN KINASE"/>
    <property type="match status" value="1"/>
</dbReference>
<feature type="region of interest" description="Disordered" evidence="7">
    <location>
        <begin position="1680"/>
        <end position="1800"/>
    </location>
</feature>
<evidence type="ECO:0000256" key="1">
    <source>
        <dbReference type="ARBA" id="ARBA00011245"/>
    </source>
</evidence>
<feature type="region of interest" description="Disordered" evidence="7">
    <location>
        <begin position="277"/>
        <end position="473"/>
    </location>
</feature>
<dbReference type="CDD" id="cd14009">
    <property type="entry name" value="STKc_ATG1_ULK_like"/>
    <property type="match status" value="1"/>
</dbReference>
<evidence type="ECO:0000259" key="8">
    <source>
        <dbReference type="PROSITE" id="PS50011"/>
    </source>
</evidence>
<dbReference type="GO" id="GO:0010506">
    <property type="term" value="P:regulation of autophagy"/>
    <property type="evidence" value="ECO:0007669"/>
    <property type="project" value="InterPro"/>
</dbReference>
<accession>A0A086PNQ5</accession>
<feature type="region of interest" description="Disordered" evidence="7">
    <location>
        <begin position="1625"/>
        <end position="1653"/>
    </location>
</feature>
<feature type="compositionally biased region" description="Basic and acidic residues" evidence="7">
    <location>
        <begin position="461"/>
        <end position="470"/>
    </location>
</feature>
<dbReference type="Proteomes" id="UP000028840">
    <property type="component" value="Unassembled WGS sequence"/>
</dbReference>
<feature type="compositionally biased region" description="Basic and acidic residues" evidence="7">
    <location>
        <begin position="612"/>
        <end position="623"/>
    </location>
</feature>
<reference evidence="9 10" key="2">
    <citation type="journal article" date="2015" name="Eukaryot. Cell">
        <title>Genetic mapping reveals that sinefungin resistance in Toxoplasma gondii is controlled by a putative amino acid transporter locus that can be used as a negative selectable marker.</title>
        <authorList>
            <person name="Behnke M.S."/>
            <person name="Khan A."/>
            <person name="Sibley L.D."/>
        </authorList>
    </citation>
    <scope>NUCLEOTIDE SEQUENCE [LARGE SCALE GENOMIC DNA]</scope>
    <source>
        <strain evidence="9 10">VAND</strain>
    </source>
</reference>
<feature type="compositionally biased region" description="Basic and acidic residues" evidence="7">
    <location>
        <begin position="1169"/>
        <end position="1179"/>
    </location>
</feature>
<dbReference type="SMART" id="SM00220">
    <property type="entry name" value="S_TKc"/>
    <property type="match status" value="1"/>
</dbReference>
<evidence type="ECO:0000256" key="6">
    <source>
        <dbReference type="PROSITE-ProRule" id="PRU10141"/>
    </source>
</evidence>
<dbReference type="InterPro" id="IPR008271">
    <property type="entry name" value="Ser/Thr_kinase_AS"/>
</dbReference>
<keyword evidence="4 9" id="KW-0418">Kinase</keyword>
<feature type="compositionally biased region" description="Basic and acidic residues" evidence="7">
    <location>
        <begin position="329"/>
        <end position="353"/>
    </location>
</feature>
<evidence type="ECO:0000256" key="5">
    <source>
        <dbReference type="ARBA" id="ARBA00022840"/>
    </source>
</evidence>
<dbReference type="PROSITE" id="PS00108">
    <property type="entry name" value="PROTEIN_KINASE_ST"/>
    <property type="match status" value="1"/>
</dbReference>
<reference evidence="9 10" key="1">
    <citation type="submission" date="2014-08" db="EMBL/GenBank/DDBJ databases">
        <authorList>
            <person name="Sibley D."/>
            <person name="Venepally P."/>
            <person name="Karamycheva S."/>
            <person name="Hadjithomas M."/>
            <person name="Khan A."/>
            <person name="Brunk B."/>
            <person name="Roos D."/>
            <person name="Caler E."/>
            <person name="Lorenzi H."/>
        </authorList>
    </citation>
    <scope>NUCLEOTIDE SEQUENCE [LARGE SCALE GENOMIC DNA]</scope>
    <source>
        <strain evidence="9 10">VAND</strain>
    </source>
</reference>
<gene>
    <name evidence="9" type="ORF">TGVAND_316150</name>
</gene>
<feature type="region of interest" description="Disordered" evidence="7">
    <location>
        <begin position="964"/>
        <end position="1020"/>
    </location>
</feature>
<feature type="compositionally biased region" description="Low complexity" evidence="7">
    <location>
        <begin position="981"/>
        <end position="1020"/>
    </location>
</feature>
<dbReference type="VEuPathDB" id="ToxoDB:TGVAND_316150"/>
<feature type="compositionally biased region" description="Low complexity" evidence="7">
    <location>
        <begin position="1625"/>
        <end position="1647"/>
    </location>
</feature>
<feature type="compositionally biased region" description="Basic and acidic residues" evidence="7">
    <location>
        <begin position="1214"/>
        <end position="1232"/>
    </location>
</feature>
<evidence type="ECO:0000313" key="9">
    <source>
        <dbReference type="EMBL" id="KFH01987.1"/>
    </source>
</evidence>
<dbReference type="GO" id="GO:0004687">
    <property type="term" value="F:myosin light chain kinase activity"/>
    <property type="evidence" value="ECO:0007669"/>
    <property type="project" value="UniProtKB-EC"/>
</dbReference>
<dbReference type="InterPro" id="IPR000719">
    <property type="entry name" value="Prot_kinase_dom"/>
</dbReference>
<dbReference type="InterPro" id="IPR011009">
    <property type="entry name" value="Kinase-like_dom_sf"/>
</dbReference>
<feature type="compositionally biased region" description="Low complexity" evidence="7">
    <location>
        <begin position="506"/>
        <end position="532"/>
    </location>
</feature>
<dbReference type="InterPro" id="IPR017441">
    <property type="entry name" value="Protein_kinase_ATP_BS"/>
</dbReference>
<feature type="compositionally biased region" description="Basic and acidic residues" evidence="7">
    <location>
        <begin position="805"/>
        <end position="826"/>
    </location>
</feature>
<feature type="compositionally biased region" description="Basic and acidic residues" evidence="7">
    <location>
        <begin position="1710"/>
        <end position="1721"/>
    </location>
</feature>
<dbReference type="GO" id="GO:0005776">
    <property type="term" value="C:autophagosome"/>
    <property type="evidence" value="ECO:0007669"/>
    <property type="project" value="TreeGrafter"/>
</dbReference>
<name>A0A086PNQ5_TOXGO</name>
<proteinExistence type="predicted"/>
<dbReference type="GO" id="GO:0005524">
    <property type="term" value="F:ATP binding"/>
    <property type="evidence" value="ECO:0007669"/>
    <property type="project" value="UniProtKB-UniRule"/>
</dbReference>
<dbReference type="InterPro" id="IPR045269">
    <property type="entry name" value="Atg1-like"/>
</dbReference>
<dbReference type="GO" id="GO:0000407">
    <property type="term" value="C:phagophore assembly site"/>
    <property type="evidence" value="ECO:0007669"/>
    <property type="project" value="TreeGrafter"/>
</dbReference>
<dbReference type="GO" id="GO:0005829">
    <property type="term" value="C:cytosol"/>
    <property type="evidence" value="ECO:0007669"/>
    <property type="project" value="TreeGrafter"/>
</dbReference>
<comment type="subunit">
    <text evidence="1">Monomer.</text>
</comment>
<feature type="region of interest" description="Disordered" evidence="7">
    <location>
        <begin position="790"/>
        <end position="844"/>
    </location>
</feature>
<feature type="compositionally biased region" description="Low complexity" evidence="7">
    <location>
        <begin position="726"/>
        <end position="738"/>
    </location>
</feature>
<keyword evidence="5 6" id="KW-0067">ATP-binding</keyword>
<dbReference type="Gene3D" id="1.10.510.10">
    <property type="entry name" value="Transferase(Phosphotransferase) domain 1"/>
    <property type="match status" value="1"/>
</dbReference>
<feature type="compositionally biased region" description="Low complexity" evidence="7">
    <location>
        <begin position="278"/>
        <end position="299"/>
    </location>
</feature>
<feature type="region of interest" description="Disordered" evidence="7">
    <location>
        <begin position="1084"/>
        <end position="1118"/>
    </location>
</feature>
<dbReference type="FunFam" id="1.10.510.10:FF:000571">
    <property type="entry name" value="Maternal embryonic leucine zipper kinase"/>
    <property type="match status" value="1"/>
</dbReference>
<comment type="caution">
    <text evidence="9">The sequence shown here is derived from an EMBL/GenBank/DDBJ whole genome shotgun (WGS) entry which is preliminary data.</text>
</comment>
<feature type="compositionally biased region" description="Polar residues" evidence="7">
    <location>
        <begin position="445"/>
        <end position="459"/>
    </location>
</feature>
<evidence type="ECO:0000256" key="4">
    <source>
        <dbReference type="ARBA" id="ARBA00022777"/>
    </source>
</evidence>
<dbReference type="Pfam" id="PF00069">
    <property type="entry name" value="Pkinase"/>
    <property type="match status" value="1"/>
</dbReference>
<feature type="compositionally biased region" description="Basic and acidic residues" evidence="7">
    <location>
        <begin position="418"/>
        <end position="438"/>
    </location>
</feature>
<feature type="compositionally biased region" description="Basic and acidic residues" evidence="7">
    <location>
        <begin position="1253"/>
        <end position="1274"/>
    </location>
</feature>
<feature type="compositionally biased region" description="Basic and acidic residues" evidence="7">
    <location>
        <begin position="1741"/>
        <end position="1800"/>
    </location>
</feature>
<feature type="region of interest" description="Disordered" evidence="7">
    <location>
        <begin position="557"/>
        <end position="640"/>
    </location>
</feature>
<feature type="region of interest" description="Disordered" evidence="7">
    <location>
        <begin position="726"/>
        <end position="751"/>
    </location>
</feature>
<feature type="compositionally biased region" description="Basic and acidic residues" evidence="7">
    <location>
        <begin position="360"/>
        <end position="376"/>
    </location>
</feature>
<feature type="region of interest" description="Disordered" evidence="7">
    <location>
        <begin position="1169"/>
        <end position="1294"/>
    </location>
</feature>
<dbReference type="PANTHER" id="PTHR24348">
    <property type="entry name" value="SERINE/THREONINE-PROTEIN KINASE UNC-51-RELATED"/>
    <property type="match status" value="1"/>
</dbReference>
<keyword evidence="3 6" id="KW-0547">Nucleotide-binding</keyword>
<organism evidence="9 10">
    <name type="scientific">Toxoplasma gondii VAND</name>
    <dbReference type="NCBI Taxonomy" id="933077"/>
    <lineage>
        <taxon>Eukaryota</taxon>
        <taxon>Sar</taxon>
        <taxon>Alveolata</taxon>
        <taxon>Apicomplexa</taxon>
        <taxon>Conoidasida</taxon>
        <taxon>Coccidia</taxon>
        <taxon>Eucoccidiorida</taxon>
        <taxon>Eimeriorina</taxon>
        <taxon>Sarcocystidae</taxon>
        <taxon>Toxoplasma</taxon>
    </lineage>
</organism>
<feature type="compositionally biased region" description="Basic and acidic residues" evidence="7">
    <location>
        <begin position="1197"/>
        <end position="1206"/>
    </location>
</feature>
<feature type="binding site" evidence="6">
    <location>
        <position position="38"/>
    </location>
    <ligand>
        <name>ATP</name>
        <dbReference type="ChEBI" id="CHEBI:30616"/>
    </ligand>
</feature>
<feature type="compositionally biased region" description="Basic and acidic residues" evidence="7">
    <location>
        <begin position="384"/>
        <end position="410"/>
    </location>
</feature>
<keyword evidence="2 9" id="KW-0808">Transferase</keyword>
<dbReference type="PROSITE" id="PS50011">
    <property type="entry name" value="PROTEIN_KINASE_DOM"/>
    <property type="match status" value="1"/>
</dbReference>
<dbReference type="EC" id="2.7.11.18" evidence="9"/>